<name>A0AAD1ILX8_9MYCO</name>
<proteinExistence type="predicted"/>
<protein>
    <submittedName>
        <fullName evidence="1">Uncharacterized protein</fullName>
    </submittedName>
</protein>
<organism evidence="1 2">
    <name type="scientific">Mycolicibacterium litorale</name>
    <dbReference type="NCBI Taxonomy" id="758802"/>
    <lineage>
        <taxon>Bacteria</taxon>
        <taxon>Bacillati</taxon>
        <taxon>Actinomycetota</taxon>
        <taxon>Actinomycetes</taxon>
        <taxon>Mycobacteriales</taxon>
        <taxon>Mycobacteriaceae</taxon>
        <taxon>Mycolicibacterium</taxon>
    </lineage>
</organism>
<evidence type="ECO:0000313" key="2">
    <source>
        <dbReference type="Proteomes" id="UP000466607"/>
    </source>
</evidence>
<accession>A0AAD1ILX8</accession>
<dbReference type="AlphaFoldDB" id="A0AAD1ILX8"/>
<sequence length="191" mass="20746">MSPQPFTPADITDALVSRRRKGHGLSVPYARKWEVGGCQAVHSLHDYPYNGIDVLSEGLVRLGRPLFPTEYGVAVGEGTTALWVAINRSTRGEGPPDAYLLGRHNEETAQYTGNTPEVVIKLLEQTAQPVVAMPMAEELQVGFPGLPDRGVTYVGSWQWDVHGEARGDEFVLRAAVATLAAIESKRATDAH</sequence>
<dbReference type="Proteomes" id="UP000466607">
    <property type="component" value="Chromosome"/>
</dbReference>
<reference evidence="1 2" key="1">
    <citation type="journal article" date="2019" name="Emerg. Microbes Infect.">
        <title>Comprehensive subspecies identification of 175 nontuberculous mycobacteria species based on 7547 genomic profiles.</title>
        <authorList>
            <person name="Matsumoto Y."/>
            <person name="Kinjo T."/>
            <person name="Motooka D."/>
            <person name="Nabeya D."/>
            <person name="Jung N."/>
            <person name="Uechi K."/>
            <person name="Horii T."/>
            <person name="Iida T."/>
            <person name="Fujita J."/>
            <person name="Nakamura S."/>
        </authorList>
    </citation>
    <scope>NUCLEOTIDE SEQUENCE [LARGE SCALE GENOMIC DNA]</scope>
    <source>
        <strain evidence="1 2">JCM 17423</strain>
    </source>
</reference>
<dbReference type="EMBL" id="AP022586">
    <property type="protein sequence ID" value="BBY17201.1"/>
    <property type="molecule type" value="Genomic_DNA"/>
</dbReference>
<evidence type="ECO:0000313" key="1">
    <source>
        <dbReference type="EMBL" id="BBY17201.1"/>
    </source>
</evidence>
<dbReference type="RefSeq" id="WP_134053702.1">
    <property type="nucleotide sequence ID" value="NZ_AP022586.1"/>
</dbReference>
<gene>
    <name evidence="1" type="ORF">MLIT_27930</name>
</gene>
<keyword evidence="2" id="KW-1185">Reference proteome</keyword>